<proteinExistence type="predicted"/>
<gene>
    <name evidence="1" type="ORF">MYXE_12920</name>
</gene>
<dbReference type="InterPro" id="IPR011335">
    <property type="entry name" value="Restrct_endonuc-II-like"/>
</dbReference>
<evidence type="ECO:0000313" key="1">
    <source>
        <dbReference type="EMBL" id="BBU21503.1"/>
    </source>
</evidence>
<dbReference type="SUPFAM" id="SSF52980">
    <property type="entry name" value="Restriction endonuclease-like"/>
    <property type="match status" value="1"/>
</dbReference>
<name>A0AAD1M017_MYCXE</name>
<dbReference type="AlphaFoldDB" id="A0AAD1M017"/>
<accession>A0AAD1M017</accession>
<dbReference type="Proteomes" id="UP000464624">
    <property type="component" value="Chromosome"/>
</dbReference>
<organism evidence="1 2">
    <name type="scientific">Mycobacterium xenopi</name>
    <dbReference type="NCBI Taxonomy" id="1789"/>
    <lineage>
        <taxon>Bacteria</taxon>
        <taxon>Bacillati</taxon>
        <taxon>Actinomycetota</taxon>
        <taxon>Actinomycetes</taxon>
        <taxon>Mycobacteriales</taxon>
        <taxon>Mycobacteriaceae</taxon>
        <taxon>Mycobacterium</taxon>
    </lineage>
</organism>
<protein>
    <recommendedName>
        <fullName evidence="3">Cullin, a subunit of E3 ubiquitin ligase</fullName>
    </recommendedName>
</protein>
<evidence type="ECO:0000313" key="2">
    <source>
        <dbReference type="Proteomes" id="UP000464624"/>
    </source>
</evidence>
<evidence type="ECO:0008006" key="3">
    <source>
        <dbReference type="Google" id="ProtNLM"/>
    </source>
</evidence>
<dbReference type="EMBL" id="AP022314">
    <property type="protein sequence ID" value="BBU21503.1"/>
    <property type="molecule type" value="Genomic_DNA"/>
</dbReference>
<sequence>MITGMNEVIVGSEALAAGSLTRSQLRWNYRRIFRDVYIRKEVPPSLAMMTVGAWLWSRRRAVITGRAAAALHGAKWVDECAPIELLWQNNHYPPGTIVRNEQWDVSEVTTVHGIPVATPARAGFDLARHLPRSMAIAHLDALARATGITQEDLMCLVDRYRGARGNKRARAAIDLMDAGAESPRETWLRLVLIDAGLPRPTTQIRVSDGHLVAYLDMGWKEPMVAVEYDGEHHRTDRRQYVKDIRRAEMVARLGWHVITVIKEDPASDVVWRARNALARRGCPPSRNRSQGRAAA</sequence>
<dbReference type="Gene3D" id="3.40.960.10">
    <property type="entry name" value="VSR Endonuclease"/>
    <property type="match status" value="1"/>
</dbReference>
<dbReference type="KEGG" id="mxe:MYXE_12920"/>
<reference evidence="1 2" key="1">
    <citation type="submission" date="2019-12" db="EMBL/GenBank/DDBJ databases">
        <title>Complete genome sequence of Mycolicibacterium xenopi str. JCM15661T.</title>
        <authorList>
            <person name="Yoshida M."/>
            <person name="Fukano H."/>
            <person name="Asakura T."/>
            <person name="Hoshino Y."/>
        </authorList>
    </citation>
    <scope>NUCLEOTIDE SEQUENCE [LARGE SCALE GENOMIC DNA]</scope>
    <source>
        <strain evidence="1 2">JCM 15661T</strain>
    </source>
</reference>